<proteinExistence type="predicted"/>
<sequence>MEAAAAEGQAVLRPPEGSCGRRCLCLLGLRVELPRSGSAAAASSIVNPPKVRARLGDSVVTEREYWAMEDSLQSPSF</sequence>
<name>A0ACB8EGN1_9SAUR</name>
<reference evidence="1" key="1">
    <citation type="submission" date="2021-08" db="EMBL/GenBank/DDBJ databases">
        <title>The first chromosome-level gecko genome reveals the dynamic sex chromosomes of Neotropical dwarf geckos (Sphaerodactylidae: Sphaerodactylus).</title>
        <authorList>
            <person name="Pinto B.J."/>
            <person name="Keating S.E."/>
            <person name="Gamble T."/>
        </authorList>
    </citation>
    <scope>NUCLEOTIDE SEQUENCE</scope>
    <source>
        <strain evidence="1">TG3544</strain>
    </source>
</reference>
<evidence type="ECO:0000313" key="2">
    <source>
        <dbReference type="Proteomes" id="UP000827872"/>
    </source>
</evidence>
<dbReference type="Proteomes" id="UP000827872">
    <property type="component" value="Linkage Group LG03"/>
</dbReference>
<dbReference type="EMBL" id="CM037616">
    <property type="protein sequence ID" value="KAH7991683.1"/>
    <property type="molecule type" value="Genomic_DNA"/>
</dbReference>
<evidence type="ECO:0000313" key="1">
    <source>
        <dbReference type="EMBL" id="KAH7991683.1"/>
    </source>
</evidence>
<accession>A0ACB8EGN1</accession>
<comment type="caution">
    <text evidence="1">The sequence shown here is derived from an EMBL/GenBank/DDBJ whole genome shotgun (WGS) entry which is preliminary data.</text>
</comment>
<organism evidence="1 2">
    <name type="scientific">Sphaerodactylus townsendi</name>
    <dbReference type="NCBI Taxonomy" id="933632"/>
    <lineage>
        <taxon>Eukaryota</taxon>
        <taxon>Metazoa</taxon>
        <taxon>Chordata</taxon>
        <taxon>Craniata</taxon>
        <taxon>Vertebrata</taxon>
        <taxon>Euteleostomi</taxon>
        <taxon>Lepidosauria</taxon>
        <taxon>Squamata</taxon>
        <taxon>Bifurcata</taxon>
        <taxon>Gekkota</taxon>
        <taxon>Sphaerodactylidae</taxon>
        <taxon>Sphaerodactylus</taxon>
    </lineage>
</organism>
<gene>
    <name evidence="1" type="ORF">K3G42_009001</name>
</gene>
<keyword evidence="2" id="KW-1185">Reference proteome</keyword>
<protein>
    <submittedName>
        <fullName evidence="1">Uncharacterized protein</fullName>
    </submittedName>
</protein>